<evidence type="ECO:0000313" key="2">
    <source>
        <dbReference type="EMBL" id="PIC30320.1"/>
    </source>
</evidence>
<sequence length="309" mass="35852">MPIRLLSLPIADIRYAIRSMDIDDLIAFSLCSKRTKDLVKSSNRKTEAYCAEIDENMIRLELYVFDLDYRVEKQFEFVVREGSSIELQRGNGIEILTKEGYTQSDWIAHLLSFTDSRVLDLKITNVPSIAYLDTVKQLFPKCPTLQIGRNCSIELTKAAVSKYLSDVEGIYIGSNQFNEENHISQFLNLNLKYLHLGNWQTPCRLDSNDLLLANSAYLTISSANITEKALNRFLKLWMKGNHRFYRPEQIELQFRNEINCEEVLRGIKHEDANKDELYPYQQKSRLKRADGKELLMSALSRIVNFEFRG</sequence>
<dbReference type="Pfam" id="PF07735">
    <property type="entry name" value="FBA_2"/>
    <property type="match status" value="1"/>
</dbReference>
<dbReference type="InterPro" id="IPR053222">
    <property type="entry name" value="Zygotic_Embryogenesis-Asso"/>
</dbReference>
<organism evidence="2 3">
    <name type="scientific">Caenorhabditis nigoni</name>
    <dbReference type="NCBI Taxonomy" id="1611254"/>
    <lineage>
        <taxon>Eukaryota</taxon>
        <taxon>Metazoa</taxon>
        <taxon>Ecdysozoa</taxon>
        <taxon>Nematoda</taxon>
        <taxon>Chromadorea</taxon>
        <taxon>Rhabditida</taxon>
        <taxon>Rhabditina</taxon>
        <taxon>Rhabditomorpha</taxon>
        <taxon>Rhabditoidea</taxon>
        <taxon>Rhabditidae</taxon>
        <taxon>Peloderinae</taxon>
        <taxon>Caenorhabditis</taxon>
    </lineage>
</organism>
<keyword evidence="3" id="KW-1185">Reference proteome</keyword>
<dbReference type="PANTHER" id="PTHR22899:SF0">
    <property type="entry name" value="F-BOX ASSOCIATED DOMAIN-CONTAINING PROTEIN-RELATED"/>
    <property type="match status" value="1"/>
</dbReference>
<dbReference type="PANTHER" id="PTHR22899">
    <property type="entry name" value="CYCLIN-RELATED F-BOX FAMILY"/>
    <property type="match status" value="1"/>
</dbReference>
<dbReference type="EMBL" id="PDUG01000005">
    <property type="protein sequence ID" value="PIC30320.1"/>
    <property type="molecule type" value="Genomic_DNA"/>
</dbReference>
<dbReference type="AlphaFoldDB" id="A0A2G5TSN6"/>
<evidence type="ECO:0000259" key="1">
    <source>
        <dbReference type="PROSITE" id="PS50181"/>
    </source>
</evidence>
<feature type="domain" description="F-box" evidence="1">
    <location>
        <begin position="2"/>
        <end position="49"/>
    </location>
</feature>
<proteinExistence type="predicted"/>
<evidence type="ECO:0000313" key="3">
    <source>
        <dbReference type="Proteomes" id="UP000230233"/>
    </source>
</evidence>
<dbReference type="PROSITE" id="PS50181">
    <property type="entry name" value="FBOX"/>
    <property type="match status" value="1"/>
</dbReference>
<dbReference type="InterPro" id="IPR001810">
    <property type="entry name" value="F-box_dom"/>
</dbReference>
<dbReference type="InterPro" id="IPR012885">
    <property type="entry name" value="F-box_Sdz-33"/>
</dbReference>
<protein>
    <recommendedName>
        <fullName evidence="1">F-box domain-containing protein</fullName>
    </recommendedName>
</protein>
<dbReference type="Pfam" id="PF00646">
    <property type="entry name" value="F-box"/>
    <property type="match status" value="1"/>
</dbReference>
<gene>
    <name evidence="2" type="primary">Cnig_chr_V.g21599</name>
    <name evidence="2" type="ORF">B9Z55_021599</name>
</gene>
<accession>A0A2G5TSN6</accession>
<comment type="caution">
    <text evidence="2">The sequence shown here is derived from an EMBL/GenBank/DDBJ whole genome shotgun (WGS) entry which is preliminary data.</text>
</comment>
<dbReference type="Proteomes" id="UP000230233">
    <property type="component" value="Chromosome V"/>
</dbReference>
<reference evidence="3" key="1">
    <citation type="submission" date="2017-10" db="EMBL/GenBank/DDBJ databases">
        <title>Rapid genome shrinkage in a self-fertile nematode reveals novel sperm competition proteins.</title>
        <authorList>
            <person name="Yin D."/>
            <person name="Schwarz E.M."/>
            <person name="Thomas C.G."/>
            <person name="Felde R.L."/>
            <person name="Korf I.F."/>
            <person name="Cutter A.D."/>
            <person name="Schartner C.M."/>
            <person name="Ralston E.J."/>
            <person name="Meyer B.J."/>
            <person name="Haag E.S."/>
        </authorList>
    </citation>
    <scope>NUCLEOTIDE SEQUENCE [LARGE SCALE GENOMIC DNA]</scope>
    <source>
        <strain evidence="3">JU1422</strain>
    </source>
</reference>
<dbReference type="OrthoDB" id="5909645at2759"/>
<name>A0A2G5TSN6_9PELO</name>